<keyword evidence="3" id="KW-1185">Reference proteome</keyword>
<dbReference type="Proteomes" id="UP001597114">
    <property type="component" value="Unassembled WGS sequence"/>
</dbReference>
<proteinExistence type="predicted"/>
<sequence length="73" mass="7287">QGRIISVRPEDWAIGGVPATGRLAGDQPAGDLPPGWPSAARLPGPDGSIPGFLLPQINGLPSVDGLLGGLLPS</sequence>
<evidence type="ECO:0000313" key="2">
    <source>
        <dbReference type="EMBL" id="MFD1524227.1"/>
    </source>
</evidence>
<evidence type="ECO:0000313" key="3">
    <source>
        <dbReference type="Proteomes" id="UP001597114"/>
    </source>
</evidence>
<organism evidence="2 3">
    <name type="scientific">Pseudonocardia yunnanensis</name>
    <dbReference type="NCBI Taxonomy" id="58107"/>
    <lineage>
        <taxon>Bacteria</taxon>
        <taxon>Bacillati</taxon>
        <taxon>Actinomycetota</taxon>
        <taxon>Actinomycetes</taxon>
        <taxon>Pseudonocardiales</taxon>
        <taxon>Pseudonocardiaceae</taxon>
        <taxon>Pseudonocardia</taxon>
    </lineage>
</organism>
<dbReference type="EMBL" id="JBHUCO010000078">
    <property type="protein sequence ID" value="MFD1524227.1"/>
    <property type="molecule type" value="Genomic_DNA"/>
</dbReference>
<protein>
    <submittedName>
        <fullName evidence="2">Uncharacterized protein</fullName>
    </submittedName>
</protein>
<gene>
    <name evidence="2" type="ORF">ACFSJD_42535</name>
</gene>
<name>A0ABW4F9L3_9PSEU</name>
<comment type="caution">
    <text evidence="2">The sequence shown here is derived from an EMBL/GenBank/DDBJ whole genome shotgun (WGS) entry which is preliminary data.</text>
</comment>
<feature type="region of interest" description="Disordered" evidence="1">
    <location>
        <begin position="16"/>
        <end position="44"/>
    </location>
</feature>
<accession>A0ABW4F9L3</accession>
<reference evidence="3" key="1">
    <citation type="journal article" date="2019" name="Int. J. Syst. Evol. Microbiol.">
        <title>The Global Catalogue of Microorganisms (GCM) 10K type strain sequencing project: providing services to taxonomists for standard genome sequencing and annotation.</title>
        <authorList>
            <consortium name="The Broad Institute Genomics Platform"/>
            <consortium name="The Broad Institute Genome Sequencing Center for Infectious Disease"/>
            <person name="Wu L."/>
            <person name="Ma J."/>
        </authorList>
    </citation>
    <scope>NUCLEOTIDE SEQUENCE [LARGE SCALE GENOMIC DNA]</scope>
    <source>
        <strain evidence="3">CCM 7043</strain>
    </source>
</reference>
<evidence type="ECO:0000256" key="1">
    <source>
        <dbReference type="SAM" id="MobiDB-lite"/>
    </source>
</evidence>
<feature type="non-terminal residue" evidence="2">
    <location>
        <position position="1"/>
    </location>
</feature>